<feature type="region of interest" description="Disordered" evidence="10">
    <location>
        <begin position="189"/>
        <end position="209"/>
    </location>
</feature>
<comment type="function">
    <text evidence="2">Electron transfer subunit of the terminal reductase during anaerobic growth on various sulfoxide and N-oxide compounds.</text>
</comment>
<evidence type="ECO:0000256" key="1">
    <source>
        <dbReference type="ARBA" id="ARBA00001966"/>
    </source>
</evidence>
<dbReference type="GO" id="GO:0016491">
    <property type="term" value="F:oxidoreductase activity"/>
    <property type="evidence" value="ECO:0007669"/>
    <property type="project" value="UniProtKB-KW"/>
</dbReference>
<evidence type="ECO:0000256" key="10">
    <source>
        <dbReference type="SAM" id="MobiDB-lite"/>
    </source>
</evidence>
<sequence>MIKNPTFYFNSELCTGCKTCMIACIDKHNVPLGVLWRRVLEYSGGDWLPVGKGYEHSVFAYYVSLACNHCENAVCVTACPTKAMHKDEYGIVSVDRSRCVGCRYCEWNCPYGAPQFDEAIKKMTKCDFCKDNLERDEPPACVAACPCRALDYGSYDEMVAKYGNPPAIAPLPDPDLTKPHFICAPNRHSRPQGSTAGMRGALISNPEEV</sequence>
<dbReference type="NCBIfam" id="TIGR02951">
    <property type="entry name" value="DMSO_dmsB"/>
    <property type="match status" value="1"/>
</dbReference>
<evidence type="ECO:0000259" key="11">
    <source>
        <dbReference type="PROSITE" id="PS51379"/>
    </source>
</evidence>
<protein>
    <submittedName>
        <fullName evidence="12">Dimethylsulfoxide reductase subunit B</fullName>
        <ecNumber evidence="12">1.8.5.3</ecNumber>
    </submittedName>
</protein>
<comment type="cofactor">
    <cofactor evidence="1">
        <name>[4Fe-4S] cluster</name>
        <dbReference type="ChEBI" id="CHEBI:49883"/>
    </cofactor>
</comment>
<dbReference type="PROSITE" id="PS51379">
    <property type="entry name" value="4FE4S_FER_2"/>
    <property type="match status" value="3"/>
</dbReference>
<evidence type="ECO:0000256" key="5">
    <source>
        <dbReference type="ARBA" id="ARBA00022723"/>
    </source>
</evidence>
<reference evidence="12" key="2">
    <citation type="submission" date="2021-04" db="EMBL/GenBank/DDBJ databases">
        <authorList>
            <person name="Gilroy R."/>
        </authorList>
    </citation>
    <scope>NUCLEOTIDE SEQUENCE</scope>
    <source>
        <strain evidence="12">CHK186-16707</strain>
    </source>
</reference>
<evidence type="ECO:0000256" key="6">
    <source>
        <dbReference type="ARBA" id="ARBA00022737"/>
    </source>
</evidence>
<reference evidence="12" key="1">
    <citation type="journal article" date="2021" name="PeerJ">
        <title>Extensive microbial diversity within the chicken gut microbiome revealed by metagenomics and culture.</title>
        <authorList>
            <person name="Gilroy R."/>
            <person name="Ravi A."/>
            <person name="Getino M."/>
            <person name="Pursley I."/>
            <person name="Horton D.L."/>
            <person name="Alikhan N.F."/>
            <person name="Baker D."/>
            <person name="Gharbi K."/>
            <person name="Hall N."/>
            <person name="Watson M."/>
            <person name="Adriaenssens E.M."/>
            <person name="Foster-Nyarko E."/>
            <person name="Jarju S."/>
            <person name="Secka A."/>
            <person name="Antonio M."/>
            <person name="Oren A."/>
            <person name="Chaudhuri R.R."/>
            <person name="La Ragione R."/>
            <person name="Hildebrand F."/>
            <person name="Pallen M.J."/>
        </authorList>
    </citation>
    <scope>NUCLEOTIDE SEQUENCE</scope>
    <source>
        <strain evidence="12">CHK186-16707</strain>
    </source>
</reference>
<proteinExistence type="predicted"/>
<feature type="domain" description="4Fe-4S ferredoxin-type" evidence="11">
    <location>
        <begin position="90"/>
        <end position="119"/>
    </location>
</feature>
<dbReference type="GO" id="GO:0051539">
    <property type="term" value="F:4 iron, 4 sulfur cluster binding"/>
    <property type="evidence" value="ECO:0007669"/>
    <property type="project" value="UniProtKB-KW"/>
</dbReference>
<dbReference type="PANTHER" id="PTHR43177">
    <property type="entry name" value="PROTEIN NRFC"/>
    <property type="match status" value="1"/>
</dbReference>
<evidence type="ECO:0000256" key="7">
    <source>
        <dbReference type="ARBA" id="ARBA00022982"/>
    </source>
</evidence>
<dbReference type="InterPro" id="IPR014297">
    <property type="entry name" value="DMSO_DmsB"/>
</dbReference>
<keyword evidence="4" id="KW-0004">4Fe-4S</keyword>
<keyword evidence="6" id="KW-0677">Repeat</keyword>
<accession>A0A9D2HCY6</accession>
<evidence type="ECO:0000256" key="3">
    <source>
        <dbReference type="ARBA" id="ARBA00022448"/>
    </source>
</evidence>
<comment type="caution">
    <text evidence="12">The sequence shown here is derived from an EMBL/GenBank/DDBJ whole genome shotgun (WGS) entry which is preliminary data.</text>
</comment>
<gene>
    <name evidence="12" type="primary">dmsB</name>
    <name evidence="12" type="ORF">H9962_03435</name>
</gene>
<keyword evidence="3" id="KW-0813">Transport</keyword>
<keyword evidence="12" id="KW-0560">Oxidoreductase</keyword>
<organism evidence="12 13">
    <name type="scientific">Candidatus Mailhella merdigallinarum</name>
    <dbReference type="NCBI Taxonomy" id="2838658"/>
    <lineage>
        <taxon>Bacteria</taxon>
        <taxon>Pseudomonadati</taxon>
        <taxon>Thermodesulfobacteriota</taxon>
        <taxon>Desulfovibrionia</taxon>
        <taxon>Desulfovibrionales</taxon>
        <taxon>Desulfovibrionaceae</taxon>
        <taxon>Mailhella</taxon>
    </lineage>
</organism>
<dbReference type="GO" id="GO:0046872">
    <property type="term" value="F:metal ion binding"/>
    <property type="evidence" value="ECO:0007669"/>
    <property type="project" value="UniProtKB-KW"/>
</dbReference>
<dbReference type="EMBL" id="DXAN01000006">
    <property type="protein sequence ID" value="HJA08229.1"/>
    <property type="molecule type" value="Genomic_DNA"/>
</dbReference>
<evidence type="ECO:0000256" key="9">
    <source>
        <dbReference type="ARBA" id="ARBA00023014"/>
    </source>
</evidence>
<dbReference type="Proteomes" id="UP000824225">
    <property type="component" value="Unassembled WGS sequence"/>
</dbReference>
<dbReference type="EC" id="1.8.5.3" evidence="12"/>
<evidence type="ECO:0000256" key="8">
    <source>
        <dbReference type="ARBA" id="ARBA00023004"/>
    </source>
</evidence>
<dbReference type="Pfam" id="PF13247">
    <property type="entry name" value="Fer4_11"/>
    <property type="match status" value="1"/>
</dbReference>
<dbReference type="InterPro" id="IPR050954">
    <property type="entry name" value="ET_IronSulfur_Cluster-Binding"/>
</dbReference>
<dbReference type="PROSITE" id="PS00198">
    <property type="entry name" value="4FE4S_FER_1"/>
    <property type="match status" value="1"/>
</dbReference>
<dbReference type="CDD" id="cd16371">
    <property type="entry name" value="DMSOR_beta_like"/>
    <property type="match status" value="1"/>
</dbReference>
<evidence type="ECO:0000256" key="2">
    <source>
        <dbReference type="ARBA" id="ARBA00003584"/>
    </source>
</evidence>
<dbReference type="Gene3D" id="3.30.70.20">
    <property type="match status" value="2"/>
</dbReference>
<dbReference type="AlphaFoldDB" id="A0A9D2HCY6"/>
<feature type="domain" description="4Fe-4S ferredoxin-type" evidence="11">
    <location>
        <begin position="59"/>
        <end position="89"/>
    </location>
</feature>
<feature type="domain" description="4Fe-4S ferredoxin-type" evidence="11">
    <location>
        <begin position="5"/>
        <end position="24"/>
    </location>
</feature>
<keyword evidence="5" id="KW-0479">Metal-binding</keyword>
<dbReference type="InterPro" id="IPR017896">
    <property type="entry name" value="4Fe4S_Fe-S-bd"/>
</dbReference>
<keyword evidence="7" id="KW-0249">Electron transport</keyword>
<dbReference type="PANTHER" id="PTHR43177:SF5">
    <property type="entry name" value="ANAEROBIC DIMETHYL SULFOXIDE REDUCTASE CHAIN B-RELATED"/>
    <property type="match status" value="1"/>
</dbReference>
<keyword evidence="9" id="KW-0411">Iron-sulfur</keyword>
<evidence type="ECO:0000313" key="13">
    <source>
        <dbReference type="Proteomes" id="UP000824225"/>
    </source>
</evidence>
<evidence type="ECO:0000256" key="4">
    <source>
        <dbReference type="ARBA" id="ARBA00022485"/>
    </source>
</evidence>
<dbReference type="SUPFAM" id="SSF54862">
    <property type="entry name" value="4Fe-4S ferredoxins"/>
    <property type="match status" value="1"/>
</dbReference>
<name>A0A9D2HCY6_9BACT</name>
<dbReference type="InterPro" id="IPR017900">
    <property type="entry name" value="4Fe4S_Fe_S_CS"/>
</dbReference>
<evidence type="ECO:0000313" key="12">
    <source>
        <dbReference type="EMBL" id="HJA08229.1"/>
    </source>
</evidence>
<keyword evidence="8" id="KW-0408">Iron</keyword>